<accession>A0ABV0X902</accession>
<organism evidence="2 3">
    <name type="scientific">Xenotaenia resolanae</name>
    <dbReference type="NCBI Taxonomy" id="208358"/>
    <lineage>
        <taxon>Eukaryota</taxon>
        <taxon>Metazoa</taxon>
        <taxon>Chordata</taxon>
        <taxon>Craniata</taxon>
        <taxon>Vertebrata</taxon>
        <taxon>Euteleostomi</taxon>
        <taxon>Actinopterygii</taxon>
        <taxon>Neopterygii</taxon>
        <taxon>Teleostei</taxon>
        <taxon>Neoteleostei</taxon>
        <taxon>Acanthomorphata</taxon>
        <taxon>Ovalentaria</taxon>
        <taxon>Atherinomorphae</taxon>
        <taxon>Cyprinodontiformes</taxon>
        <taxon>Goodeidae</taxon>
        <taxon>Xenotaenia</taxon>
    </lineage>
</organism>
<protein>
    <recommendedName>
        <fullName evidence="1">Kinesin-like protein KIF6/9 C-terminal domain-containing protein</fullName>
    </recommendedName>
</protein>
<dbReference type="Proteomes" id="UP001444071">
    <property type="component" value="Unassembled WGS sequence"/>
</dbReference>
<feature type="domain" description="Kinesin-like protein KIF6/9 C-terminal" evidence="1">
    <location>
        <begin position="5"/>
        <end position="54"/>
    </location>
</feature>
<dbReference type="Pfam" id="PF23735">
    <property type="entry name" value="KIF9"/>
    <property type="match status" value="1"/>
</dbReference>
<evidence type="ECO:0000313" key="2">
    <source>
        <dbReference type="EMBL" id="MEQ2277296.1"/>
    </source>
</evidence>
<comment type="caution">
    <text evidence="2">The sequence shown here is derived from an EMBL/GenBank/DDBJ whole genome shotgun (WGS) entry which is preliminary data.</text>
</comment>
<dbReference type="InterPro" id="IPR056524">
    <property type="entry name" value="KIF6/9_C"/>
</dbReference>
<evidence type="ECO:0000259" key="1">
    <source>
        <dbReference type="Pfam" id="PF23735"/>
    </source>
</evidence>
<evidence type="ECO:0000313" key="3">
    <source>
        <dbReference type="Proteomes" id="UP001444071"/>
    </source>
</evidence>
<sequence length="55" mass="6536">SKLSMGKQEAFEIFIRDHEEHRTIEENKNILKERSAEARRLGEQLNEARNRINEA</sequence>
<reference evidence="2 3" key="1">
    <citation type="submission" date="2021-06" db="EMBL/GenBank/DDBJ databases">
        <authorList>
            <person name="Palmer J.M."/>
        </authorList>
    </citation>
    <scope>NUCLEOTIDE SEQUENCE [LARGE SCALE GENOMIC DNA]</scope>
    <source>
        <strain evidence="2 3">XR_2019</strain>
        <tissue evidence="2">Muscle</tissue>
    </source>
</reference>
<dbReference type="EMBL" id="JAHRIM010091193">
    <property type="protein sequence ID" value="MEQ2277296.1"/>
    <property type="molecule type" value="Genomic_DNA"/>
</dbReference>
<gene>
    <name evidence="2" type="ORF">XENORESO_000661</name>
</gene>
<name>A0ABV0X902_9TELE</name>
<proteinExistence type="predicted"/>
<feature type="non-terminal residue" evidence="2">
    <location>
        <position position="1"/>
    </location>
</feature>
<keyword evidence="3" id="KW-1185">Reference proteome</keyword>